<name>A0A9Q4GJU9_9EURY</name>
<keyword evidence="3 6" id="KW-0028">Amino-acid biosynthesis</keyword>
<sequence length="194" mass="20779">MTRKGNAERETVETKVNVEFALDGDGKSDIETGVGFLDHMLVAVAKHGMFDLTVEADGDLETGDHHTVEDTAIVLGRAFGDAVGDGACIARFGDRRAPMDEALASVAVDVSGRGRAFTEVELDRDGVGDLTNEMVPHFFGTFARNAGVTLHVEAAGDNDHHVIEAVFKGFALALDDATRHDERRDDVPSTKGEL</sequence>
<reference evidence="7" key="1">
    <citation type="submission" date="2022-09" db="EMBL/GenBank/DDBJ databases">
        <title>Haloadaptaus new haloarchaeum isolated from saline soil.</title>
        <authorList>
            <person name="Duran-Viseras A."/>
            <person name="Sanchez-Porro C."/>
            <person name="Ventosa A."/>
        </authorList>
    </citation>
    <scope>NUCLEOTIDE SEQUENCE</scope>
    <source>
        <strain evidence="7">F3-133</strain>
    </source>
</reference>
<comment type="similarity">
    <text evidence="6">Belongs to the imidazoleglycerol-phosphate dehydratase family.</text>
</comment>
<dbReference type="InterPro" id="IPR038494">
    <property type="entry name" value="IGPD_sf"/>
</dbReference>
<evidence type="ECO:0000313" key="7">
    <source>
        <dbReference type="EMBL" id="MCX2819576.1"/>
    </source>
</evidence>
<keyword evidence="4 6" id="KW-0368">Histidine biosynthesis</keyword>
<dbReference type="InterPro" id="IPR020565">
    <property type="entry name" value="ImidazoleglycerP_deHydtase_CS"/>
</dbReference>
<dbReference type="EC" id="4.2.1.19" evidence="6"/>
<dbReference type="HAMAP" id="MF_00076">
    <property type="entry name" value="HisB"/>
    <property type="match status" value="1"/>
</dbReference>
<dbReference type="CDD" id="cd07914">
    <property type="entry name" value="IGPD"/>
    <property type="match status" value="1"/>
</dbReference>
<dbReference type="Pfam" id="PF00475">
    <property type="entry name" value="IGPD"/>
    <property type="match status" value="1"/>
</dbReference>
<organism evidence="7 8">
    <name type="scientific">Halorutilus salinus</name>
    <dbReference type="NCBI Taxonomy" id="2487751"/>
    <lineage>
        <taxon>Archaea</taxon>
        <taxon>Methanobacteriati</taxon>
        <taxon>Methanobacteriota</taxon>
        <taxon>Stenosarchaea group</taxon>
        <taxon>Halobacteria</taxon>
        <taxon>Halorutilales</taxon>
        <taxon>Halorutilaceae</taxon>
        <taxon>Halorutilus</taxon>
    </lineage>
</organism>
<dbReference type="AlphaFoldDB" id="A0A9Q4GJU9"/>
<evidence type="ECO:0000256" key="2">
    <source>
        <dbReference type="ARBA" id="ARBA00016664"/>
    </source>
</evidence>
<evidence type="ECO:0000313" key="8">
    <source>
        <dbReference type="Proteomes" id="UP001149411"/>
    </source>
</evidence>
<dbReference type="NCBIfam" id="NF002114">
    <property type="entry name" value="PRK00951.2-4"/>
    <property type="match status" value="1"/>
</dbReference>
<protein>
    <recommendedName>
        <fullName evidence="2 6">Imidazoleglycerol-phosphate dehydratase</fullName>
        <shortName evidence="6">IGPD</shortName>
        <ecNumber evidence="6">4.2.1.19</ecNumber>
    </recommendedName>
</protein>
<keyword evidence="6" id="KW-0963">Cytoplasm</keyword>
<dbReference type="FunFam" id="3.30.230.40:FF:000003">
    <property type="entry name" value="Imidazoleglycerol-phosphate dehydratase HisB"/>
    <property type="match status" value="1"/>
</dbReference>
<keyword evidence="5 6" id="KW-0456">Lyase</keyword>
<dbReference type="PANTHER" id="PTHR23133:SF2">
    <property type="entry name" value="IMIDAZOLEGLYCEROL-PHOSPHATE DEHYDRATASE"/>
    <property type="match status" value="1"/>
</dbReference>
<comment type="pathway">
    <text evidence="1 6">Amino-acid biosynthesis; L-histidine biosynthesis; L-histidine from 5-phospho-alpha-D-ribose 1-diphosphate: step 6/9.</text>
</comment>
<evidence type="ECO:0000256" key="6">
    <source>
        <dbReference type="HAMAP-Rule" id="MF_00076"/>
    </source>
</evidence>
<dbReference type="GO" id="GO:0004424">
    <property type="term" value="F:imidazoleglycerol-phosphate dehydratase activity"/>
    <property type="evidence" value="ECO:0007669"/>
    <property type="project" value="UniProtKB-UniRule"/>
</dbReference>
<dbReference type="PANTHER" id="PTHR23133">
    <property type="entry name" value="IMIDAZOLEGLYCEROL-PHOSPHATE DEHYDRATASE HIS7"/>
    <property type="match status" value="1"/>
</dbReference>
<dbReference type="Gene3D" id="3.30.230.40">
    <property type="entry name" value="Imidazole glycerol phosphate dehydratase, domain 1"/>
    <property type="match status" value="2"/>
</dbReference>
<comment type="subcellular location">
    <subcellularLocation>
        <location evidence="6">Cytoplasm</location>
    </subcellularLocation>
</comment>
<evidence type="ECO:0000256" key="3">
    <source>
        <dbReference type="ARBA" id="ARBA00022605"/>
    </source>
</evidence>
<dbReference type="NCBIfam" id="NF002111">
    <property type="entry name" value="PRK00951.2-1"/>
    <property type="match status" value="1"/>
</dbReference>
<dbReference type="InterPro" id="IPR000807">
    <property type="entry name" value="ImidazoleglycerolP_deHydtase"/>
</dbReference>
<evidence type="ECO:0000256" key="5">
    <source>
        <dbReference type="ARBA" id="ARBA00023239"/>
    </source>
</evidence>
<accession>A0A9Q4GJU9</accession>
<dbReference type="Proteomes" id="UP001149411">
    <property type="component" value="Unassembled WGS sequence"/>
</dbReference>
<dbReference type="InterPro" id="IPR020568">
    <property type="entry name" value="Ribosomal_Su5_D2-typ_SF"/>
</dbReference>
<dbReference type="GO" id="GO:0000105">
    <property type="term" value="P:L-histidine biosynthetic process"/>
    <property type="evidence" value="ECO:0007669"/>
    <property type="project" value="UniProtKB-UniRule"/>
</dbReference>
<evidence type="ECO:0000256" key="1">
    <source>
        <dbReference type="ARBA" id="ARBA00005047"/>
    </source>
</evidence>
<proteinExistence type="inferred from homology"/>
<dbReference type="EMBL" id="RKLV01000009">
    <property type="protein sequence ID" value="MCX2819576.1"/>
    <property type="molecule type" value="Genomic_DNA"/>
</dbReference>
<dbReference type="FunFam" id="3.30.230.40:FF:000001">
    <property type="entry name" value="Imidazoleglycerol-phosphate dehydratase HisB"/>
    <property type="match status" value="1"/>
</dbReference>
<dbReference type="SUPFAM" id="SSF54211">
    <property type="entry name" value="Ribosomal protein S5 domain 2-like"/>
    <property type="match status" value="2"/>
</dbReference>
<dbReference type="PROSITE" id="PS00955">
    <property type="entry name" value="IGP_DEHYDRATASE_2"/>
    <property type="match status" value="1"/>
</dbReference>
<comment type="catalytic activity">
    <reaction evidence="6">
        <text>D-erythro-1-(imidazol-4-yl)glycerol 3-phosphate = 3-(imidazol-4-yl)-2-oxopropyl phosphate + H2O</text>
        <dbReference type="Rhea" id="RHEA:11040"/>
        <dbReference type="ChEBI" id="CHEBI:15377"/>
        <dbReference type="ChEBI" id="CHEBI:57766"/>
        <dbReference type="ChEBI" id="CHEBI:58278"/>
        <dbReference type="EC" id="4.2.1.19"/>
    </reaction>
</comment>
<dbReference type="GO" id="GO:0005737">
    <property type="term" value="C:cytoplasm"/>
    <property type="evidence" value="ECO:0007669"/>
    <property type="project" value="UniProtKB-SubCell"/>
</dbReference>
<evidence type="ECO:0000256" key="4">
    <source>
        <dbReference type="ARBA" id="ARBA00023102"/>
    </source>
</evidence>
<gene>
    <name evidence="6 7" type="primary">hisB</name>
    <name evidence="7" type="ORF">EGH25_09470</name>
</gene>
<keyword evidence="8" id="KW-1185">Reference proteome</keyword>
<comment type="caution">
    <text evidence="7">The sequence shown here is derived from an EMBL/GenBank/DDBJ whole genome shotgun (WGS) entry which is preliminary data.</text>
</comment>
<dbReference type="RefSeq" id="WP_266087956.1">
    <property type="nucleotide sequence ID" value="NZ_RKLV01000009.1"/>
</dbReference>